<comment type="caution">
    <text evidence="1">The sequence shown here is derived from an EMBL/GenBank/DDBJ whole genome shotgun (WGS) entry which is preliminary data.</text>
</comment>
<dbReference type="AlphaFoldDB" id="A0A0L8V4D9"/>
<protein>
    <submittedName>
        <fullName evidence="1">Uncharacterized protein</fullName>
    </submittedName>
</protein>
<evidence type="ECO:0000313" key="1">
    <source>
        <dbReference type="EMBL" id="KOH43355.1"/>
    </source>
</evidence>
<name>A0A0L8V4D9_9BACT</name>
<dbReference type="STRING" id="1409788.NC99_37820"/>
<evidence type="ECO:0000313" key="2">
    <source>
        <dbReference type="Proteomes" id="UP000036958"/>
    </source>
</evidence>
<gene>
    <name evidence="1" type="ORF">NC99_37820</name>
</gene>
<proteinExistence type="predicted"/>
<dbReference type="EMBL" id="LGIA01000190">
    <property type="protein sequence ID" value="KOH43355.1"/>
    <property type="molecule type" value="Genomic_DNA"/>
</dbReference>
<sequence>MAYKQKASQIKHWKLTLLRQSSRCSFAALARFVNQIQIKDKKVFFRQRFHFAFRNHKYKRSCKPIETSIIAGDRNHFNNLKISKR</sequence>
<accession>A0A0L8V4D9</accession>
<reference evidence="2" key="1">
    <citation type="submission" date="2015-07" db="EMBL/GenBank/DDBJ databases">
        <title>Genome sequencing of Sunxiuqinia dokdonensis strain SK.</title>
        <authorList>
            <person name="Ahn S."/>
            <person name="Kim B.-C."/>
        </authorList>
    </citation>
    <scope>NUCLEOTIDE SEQUENCE [LARGE SCALE GENOMIC DNA]</scope>
    <source>
        <strain evidence="2">SK</strain>
    </source>
</reference>
<keyword evidence="2" id="KW-1185">Reference proteome</keyword>
<organism evidence="1 2">
    <name type="scientific">Sunxiuqinia dokdonensis</name>
    <dbReference type="NCBI Taxonomy" id="1409788"/>
    <lineage>
        <taxon>Bacteria</taxon>
        <taxon>Pseudomonadati</taxon>
        <taxon>Bacteroidota</taxon>
        <taxon>Bacteroidia</taxon>
        <taxon>Marinilabiliales</taxon>
        <taxon>Prolixibacteraceae</taxon>
        <taxon>Sunxiuqinia</taxon>
    </lineage>
</organism>
<dbReference type="Proteomes" id="UP000036958">
    <property type="component" value="Unassembled WGS sequence"/>
</dbReference>